<dbReference type="InterPro" id="IPR012349">
    <property type="entry name" value="Split_barrel_FMN-bd"/>
</dbReference>
<proteinExistence type="predicted"/>
<sequence>MHQHGHNDPNAAKLYELIKDVKIAMMTTVDTDGTLHSRPMHSMEADEHGDLWFFTQIQSPKMTEISRDSEVNLAYSDPSGQTYVSVAGKAEIVRDKAKIEEKWSEPLRAWFPKGTDDPQIALIRVHPSKGEYWDSPSSTIVHLYGYAKAALTGQPPHPGDQAKVDLS</sequence>
<comment type="caution">
    <text evidence="2">The sequence shown here is derived from an EMBL/GenBank/DDBJ whole genome shotgun (WGS) entry which is preliminary data.</text>
</comment>
<accession>A0A0H1RDJ2</accession>
<dbReference type="Pfam" id="PF16242">
    <property type="entry name" value="Pyrid_ox_like"/>
    <property type="match status" value="1"/>
</dbReference>
<evidence type="ECO:0000313" key="3">
    <source>
        <dbReference type="Proteomes" id="UP000035489"/>
    </source>
</evidence>
<dbReference type="PANTHER" id="PTHR34818">
    <property type="entry name" value="PROTEIN BLI-3"/>
    <property type="match status" value="1"/>
</dbReference>
<evidence type="ECO:0000313" key="2">
    <source>
        <dbReference type="EMBL" id="KLK93275.1"/>
    </source>
</evidence>
<dbReference type="PANTHER" id="PTHR34818:SF1">
    <property type="entry name" value="PROTEIN BLI-3"/>
    <property type="match status" value="1"/>
</dbReference>
<dbReference type="RefSeq" id="WP_047188822.1">
    <property type="nucleotide sequence ID" value="NZ_LCYG01000021.1"/>
</dbReference>
<dbReference type="InterPro" id="IPR038725">
    <property type="entry name" value="YdaG_split_barrel_FMN-bd"/>
</dbReference>
<dbReference type="PATRIC" id="fig|1225564.3.peg.2599"/>
<dbReference type="SUPFAM" id="SSF50475">
    <property type="entry name" value="FMN-binding split barrel"/>
    <property type="match status" value="1"/>
</dbReference>
<feature type="domain" description="General stress protein FMN-binding split barrel" evidence="1">
    <location>
        <begin position="11"/>
        <end position="155"/>
    </location>
</feature>
<evidence type="ECO:0000259" key="1">
    <source>
        <dbReference type="Pfam" id="PF16242"/>
    </source>
</evidence>
<dbReference type="Proteomes" id="UP000035489">
    <property type="component" value="Unassembled WGS sequence"/>
</dbReference>
<gene>
    <name evidence="2" type="ORF">AA309_09795</name>
</gene>
<dbReference type="EMBL" id="LCYG01000021">
    <property type="protein sequence ID" value="KLK93275.1"/>
    <property type="molecule type" value="Genomic_DNA"/>
</dbReference>
<dbReference type="STRING" id="1225564.AA309_09795"/>
<dbReference type="AlphaFoldDB" id="A0A0H1RDJ2"/>
<protein>
    <submittedName>
        <fullName evidence="2">Pyridoxamine 5'-phosphate oxidase</fullName>
    </submittedName>
</protein>
<dbReference type="InterPro" id="IPR052917">
    <property type="entry name" value="Stress-Dev_Protein"/>
</dbReference>
<organism evidence="2 3">
    <name type="scientific">Microvirga vignae</name>
    <dbReference type="NCBI Taxonomy" id="1225564"/>
    <lineage>
        <taxon>Bacteria</taxon>
        <taxon>Pseudomonadati</taxon>
        <taxon>Pseudomonadota</taxon>
        <taxon>Alphaproteobacteria</taxon>
        <taxon>Hyphomicrobiales</taxon>
        <taxon>Methylobacteriaceae</taxon>
        <taxon>Microvirga</taxon>
    </lineage>
</organism>
<keyword evidence="3" id="KW-1185">Reference proteome</keyword>
<name>A0A0H1RDJ2_9HYPH</name>
<dbReference type="Gene3D" id="2.30.110.10">
    <property type="entry name" value="Electron Transport, Fmn-binding Protein, Chain A"/>
    <property type="match status" value="1"/>
</dbReference>
<dbReference type="OrthoDB" id="1432662at2"/>
<reference evidence="2 3" key="1">
    <citation type="submission" date="2015-05" db="EMBL/GenBank/DDBJ databases">
        <title>Draft genome sequence of Microvirga vignae strain BR3299, a novel nitrogen fixing bacteria isolated from Brazil semi-aired region.</title>
        <authorList>
            <person name="Zilli J.E."/>
            <person name="Passos S.R."/>
            <person name="Leite J."/>
            <person name="Baldani J.I."/>
            <person name="Xavier G.R."/>
            <person name="Rumjaneck N.G."/>
            <person name="Simoes-Araujo J.L."/>
        </authorList>
    </citation>
    <scope>NUCLEOTIDE SEQUENCE [LARGE SCALE GENOMIC DNA]</scope>
    <source>
        <strain evidence="2 3">BR3299</strain>
    </source>
</reference>